<dbReference type="Gene3D" id="3.30.300.20">
    <property type="match status" value="1"/>
</dbReference>
<proteinExistence type="predicted"/>
<gene>
    <name evidence="10" type="ORF">NCGR_LOCUS35827</name>
</gene>
<feature type="domain" description="G" evidence="8">
    <location>
        <begin position="147"/>
        <end position="238"/>
    </location>
</feature>
<keyword evidence="3" id="KW-0934">Plastid</keyword>
<dbReference type="SUPFAM" id="SSF52540">
    <property type="entry name" value="P-loop containing nucleoside triphosphate hydrolases"/>
    <property type="match status" value="1"/>
</dbReference>
<evidence type="ECO:0000259" key="8">
    <source>
        <dbReference type="Pfam" id="PF01926"/>
    </source>
</evidence>
<dbReference type="Pfam" id="PF07650">
    <property type="entry name" value="KH_2"/>
    <property type="match status" value="1"/>
</dbReference>
<dbReference type="GO" id="GO:0005525">
    <property type="term" value="F:GTP binding"/>
    <property type="evidence" value="ECO:0007669"/>
    <property type="project" value="UniProtKB-KW"/>
</dbReference>
<dbReference type="Proteomes" id="UP000604825">
    <property type="component" value="Unassembled WGS sequence"/>
</dbReference>
<dbReference type="InterPro" id="IPR009019">
    <property type="entry name" value="KH_sf_prok-type"/>
</dbReference>
<evidence type="ECO:0000313" key="11">
    <source>
        <dbReference type="Proteomes" id="UP000604825"/>
    </source>
</evidence>
<comment type="caution">
    <text evidence="10">The sequence shown here is derived from an EMBL/GenBank/DDBJ whole genome shotgun (WGS) entry which is preliminary data.</text>
</comment>
<comment type="subcellular location">
    <subcellularLocation>
        <location evidence="1">Plastid</location>
        <location evidence="1">Chloroplast</location>
    </subcellularLocation>
</comment>
<keyword evidence="11" id="KW-1185">Reference proteome</keyword>
<dbReference type="GO" id="GO:0043024">
    <property type="term" value="F:ribosomal small subunit binding"/>
    <property type="evidence" value="ECO:0007669"/>
    <property type="project" value="TreeGrafter"/>
</dbReference>
<evidence type="ECO:0000256" key="5">
    <source>
        <dbReference type="ARBA" id="ARBA00022884"/>
    </source>
</evidence>
<organism evidence="10 11">
    <name type="scientific">Miscanthus lutarioriparius</name>
    <dbReference type="NCBI Taxonomy" id="422564"/>
    <lineage>
        <taxon>Eukaryota</taxon>
        <taxon>Viridiplantae</taxon>
        <taxon>Streptophyta</taxon>
        <taxon>Embryophyta</taxon>
        <taxon>Tracheophyta</taxon>
        <taxon>Spermatophyta</taxon>
        <taxon>Magnoliopsida</taxon>
        <taxon>Liliopsida</taxon>
        <taxon>Poales</taxon>
        <taxon>Poaceae</taxon>
        <taxon>PACMAD clade</taxon>
        <taxon>Panicoideae</taxon>
        <taxon>Andropogonodae</taxon>
        <taxon>Andropogoneae</taxon>
        <taxon>Saccharinae</taxon>
        <taxon>Miscanthus</taxon>
    </lineage>
</organism>
<keyword evidence="2" id="KW-0150">Chloroplast</keyword>
<dbReference type="InterPro" id="IPR027417">
    <property type="entry name" value="P-loop_NTPase"/>
</dbReference>
<name>A0A811Q7V5_9POAL</name>
<sequence length="341" mass="37763">MARASSGSIGSAPAAPSGRSETKTHSKLCTRGMELGLALRLVAPPCLSRRAVALPPDFISPCVLRGRRVRTTRLKKHGVGAVCNAVMTYSGVEQEMVEEQVEEEEVGPAVSTRPRLELIEKPDRSLALLDEYESEELGTSLCANHRSDKLQTTRHCILGICSEPEYQIILYDTPGVIKKEMHKLDSMMMKNVRSAIGSADCVLVVADACKAPEKIDEMLEEGVGNKDVGPPVLLVLNKKDLIKPGEIAEKLEVNVVSYKSRPSAKDFIQVEILVEKESQRSIILGKDGKAIKMLVTASRLDIEDFLQKKVYLEIEVKVKENWRQHERLLKRYGYGGEIQAL</sequence>
<keyword evidence="4" id="KW-0547">Nucleotide-binding</keyword>
<dbReference type="InterPro" id="IPR004044">
    <property type="entry name" value="KH_dom_type_2"/>
</dbReference>
<dbReference type="AlphaFoldDB" id="A0A811Q7V5"/>
<dbReference type="InterPro" id="IPR005662">
    <property type="entry name" value="GTPase_Era-like"/>
</dbReference>
<evidence type="ECO:0000256" key="2">
    <source>
        <dbReference type="ARBA" id="ARBA00022528"/>
    </source>
</evidence>
<feature type="region of interest" description="Disordered" evidence="7">
    <location>
        <begin position="1"/>
        <end position="26"/>
    </location>
</feature>
<accession>A0A811Q7V5</accession>
<evidence type="ECO:0000259" key="9">
    <source>
        <dbReference type="Pfam" id="PF07650"/>
    </source>
</evidence>
<evidence type="ECO:0008006" key="12">
    <source>
        <dbReference type="Google" id="ProtNLM"/>
    </source>
</evidence>
<dbReference type="Pfam" id="PF01926">
    <property type="entry name" value="MMR_HSR1"/>
    <property type="match status" value="1"/>
</dbReference>
<dbReference type="OrthoDB" id="8954335at2759"/>
<dbReference type="InterPro" id="IPR006073">
    <property type="entry name" value="GTP-bd"/>
</dbReference>
<evidence type="ECO:0000256" key="1">
    <source>
        <dbReference type="ARBA" id="ARBA00004229"/>
    </source>
</evidence>
<keyword evidence="6" id="KW-0342">GTP-binding</keyword>
<keyword evidence="5" id="KW-0694">RNA-binding</keyword>
<dbReference type="CDD" id="cd22534">
    <property type="entry name" value="KH-II_Era"/>
    <property type="match status" value="1"/>
</dbReference>
<dbReference type="SUPFAM" id="SSF54814">
    <property type="entry name" value="Prokaryotic type KH domain (KH-domain type II)"/>
    <property type="match status" value="1"/>
</dbReference>
<reference evidence="10" key="1">
    <citation type="submission" date="2020-10" db="EMBL/GenBank/DDBJ databases">
        <authorList>
            <person name="Han B."/>
            <person name="Lu T."/>
            <person name="Zhao Q."/>
            <person name="Huang X."/>
            <person name="Zhao Y."/>
        </authorList>
    </citation>
    <scope>NUCLEOTIDE SEQUENCE</scope>
</reference>
<dbReference type="EMBL" id="CAJGYO010000008">
    <property type="protein sequence ID" value="CAD6252099.1"/>
    <property type="molecule type" value="Genomic_DNA"/>
</dbReference>
<evidence type="ECO:0000256" key="7">
    <source>
        <dbReference type="SAM" id="MobiDB-lite"/>
    </source>
</evidence>
<feature type="domain" description="KH type-2" evidence="9">
    <location>
        <begin position="247"/>
        <end position="323"/>
    </location>
</feature>
<dbReference type="GO" id="GO:0000028">
    <property type="term" value="P:ribosomal small subunit assembly"/>
    <property type="evidence" value="ECO:0007669"/>
    <property type="project" value="TreeGrafter"/>
</dbReference>
<dbReference type="PANTHER" id="PTHR42698">
    <property type="entry name" value="GTPASE ERA"/>
    <property type="match status" value="1"/>
</dbReference>
<protein>
    <recommendedName>
        <fullName evidence="12">GTPase Era</fullName>
    </recommendedName>
</protein>
<evidence type="ECO:0000313" key="10">
    <source>
        <dbReference type="EMBL" id="CAD6252099.1"/>
    </source>
</evidence>
<dbReference type="GO" id="GO:0009507">
    <property type="term" value="C:chloroplast"/>
    <property type="evidence" value="ECO:0007669"/>
    <property type="project" value="UniProtKB-SubCell"/>
</dbReference>
<dbReference type="GO" id="GO:0019843">
    <property type="term" value="F:rRNA binding"/>
    <property type="evidence" value="ECO:0007669"/>
    <property type="project" value="TreeGrafter"/>
</dbReference>
<dbReference type="InterPro" id="IPR015946">
    <property type="entry name" value="KH_dom-like_a/b"/>
</dbReference>
<evidence type="ECO:0000256" key="6">
    <source>
        <dbReference type="ARBA" id="ARBA00023134"/>
    </source>
</evidence>
<evidence type="ECO:0000256" key="3">
    <source>
        <dbReference type="ARBA" id="ARBA00022640"/>
    </source>
</evidence>
<evidence type="ECO:0000256" key="4">
    <source>
        <dbReference type="ARBA" id="ARBA00022741"/>
    </source>
</evidence>
<feature type="compositionally biased region" description="Low complexity" evidence="7">
    <location>
        <begin position="1"/>
        <end position="19"/>
    </location>
</feature>
<dbReference type="PANTHER" id="PTHR42698:SF2">
    <property type="entry name" value="GTPASE ERA-LIKE, CHLOROPLASTIC"/>
    <property type="match status" value="1"/>
</dbReference>